<evidence type="ECO:0000259" key="3">
    <source>
        <dbReference type="Pfam" id="PF03061"/>
    </source>
</evidence>
<dbReference type="PANTHER" id="PTHR21660">
    <property type="entry name" value="THIOESTERASE SUPERFAMILY MEMBER-RELATED"/>
    <property type="match status" value="1"/>
</dbReference>
<dbReference type="InterPro" id="IPR039298">
    <property type="entry name" value="ACOT13"/>
</dbReference>
<name>A0ABQ1J961_9SPHN</name>
<evidence type="ECO:0000313" key="4">
    <source>
        <dbReference type="EMBL" id="GGB63135.1"/>
    </source>
</evidence>
<sequence>MTDLAVPQAQDLNTTLGFVRISEIHADGHATLEFQAGEHMCHSGGVVQGGFVTGWIDAAMAHAAMAMAGPGVVPMSLELKVSFFAPARPGLVTAKAWVERRGRSTCFFEGQLLDASGKVLAKASSTLMLADRTRVEQASSKAVAGAR</sequence>
<evidence type="ECO:0000256" key="1">
    <source>
        <dbReference type="ARBA" id="ARBA00008324"/>
    </source>
</evidence>
<comment type="caution">
    <text evidence="4">The sequence shown here is derived from an EMBL/GenBank/DDBJ whole genome shotgun (WGS) entry which is preliminary data.</text>
</comment>
<dbReference type="RefSeq" id="WP_188514060.1">
    <property type="nucleotide sequence ID" value="NZ_BMGD01000003.1"/>
</dbReference>
<dbReference type="InterPro" id="IPR029069">
    <property type="entry name" value="HotDog_dom_sf"/>
</dbReference>
<evidence type="ECO:0000256" key="2">
    <source>
        <dbReference type="ARBA" id="ARBA00022801"/>
    </source>
</evidence>
<proteinExistence type="inferred from homology"/>
<dbReference type="SUPFAM" id="SSF54637">
    <property type="entry name" value="Thioesterase/thiol ester dehydrase-isomerase"/>
    <property type="match status" value="1"/>
</dbReference>
<accession>A0ABQ1J961</accession>
<dbReference type="EMBL" id="BMGD01000003">
    <property type="protein sequence ID" value="GGB63135.1"/>
    <property type="molecule type" value="Genomic_DNA"/>
</dbReference>
<dbReference type="Gene3D" id="3.10.129.10">
    <property type="entry name" value="Hotdog Thioesterase"/>
    <property type="match status" value="1"/>
</dbReference>
<dbReference type="InterPro" id="IPR006683">
    <property type="entry name" value="Thioestr_dom"/>
</dbReference>
<dbReference type="InterPro" id="IPR003736">
    <property type="entry name" value="PAAI_dom"/>
</dbReference>
<evidence type="ECO:0000313" key="5">
    <source>
        <dbReference type="Proteomes" id="UP000614261"/>
    </source>
</evidence>
<keyword evidence="5" id="KW-1185">Reference proteome</keyword>
<dbReference type="NCBIfam" id="TIGR00369">
    <property type="entry name" value="unchar_dom_1"/>
    <property type="match status" value="1"/>
</dbReference>
<gene>
    <name evidence="4" type="ORF">GCM10010833_17660</name>
</gene>
<comment type="similarity">
    <text evidence="1">Belongs to the thioesterase PaaI family.</text>
</comment>
<dbReference type="PANTHER" id="PTHR21660:SF1">
    <property type="entry name" value="ACYL-COENZYME A THIOESTERASE 13"/>
    <property type="match status" value="1"/>
</dbReference>
<dbReference type="Pfam" id="PF03061">
    <property type="entry name" value="4HBT"/>
    <property type="match status" value="1"/>
</dbReference>
<dbReference type="CDD" id="cd03443">
    <property type="entry name" value="PaaI_thioesterase"/>
    <property type="match status" value="1"/>
</dbReference>
<reference evidence="5" key="1">
    <citation type="journal article" date="2019" name="Int. J. Syst. Evol. Microbiol.">
        <title>The Global Catalogue of Microorganisms (GCM) 10K type strain sequencing project: providing services to taxonomists for standard genome sequencing and annotation.</title>
        <authorList>
            <consortium name="The Broad Institute Genomics Platform"/>
            <consortium name="The Broad Institute Genome Sequencing Center for Infectious Disease"/>
            <person name="Wu L."/>
            <person name="Ma J."/>
        </authorList>
    </citation>
    <scope>NUCLEOTIDE SEQUENCE [LARGE SCALE GENOMIC DNA]</scope>
    <source>
        <strain evidence="5">CGMCC 1.12851</strain>
    </source>
</reference>
<dbReference type="Proteomes" id="UP000614261">
    <property type="component" value="Unassembled WGS sequence"/>
</dbReference>
<protein>
    <recommendedName>
        <fullName evidence="3">Thioesterase domain-containing protein</fullName>
    </recommendedName>
</protein>
<keyword evidence="2" id="KW-0378">Hydrolase</keyword>
<organism evidence="4 5">
    <name type="scientific">Blastomonas aquatica</name>
    <dbReference type="NCBI Taxonomy" id="1510276"/>
    <lineage>
        <taxon>Bacteria</taxon>
        <taxon>Pseudomonadati</taxon>
        <taxon>Pseudomonadota</taxon>
        <taxon>Alphaproteobacteria</taxon>
        <taxon>Sphingomonadales</taxon>
        <taxon>Sphingomonadaceae</taxon>
        <taxon>Blastomonas</taxon>
    </lineage>
</organism>
<feature type="domain" description="Thioesterase" evidence="3">
    <location>
        <begin position="44"/>
        <end position="120"/>
    </location>
</feature>